<keyword evidence="2" id="KW-0129">CBS domain</keyword>
<dbReference type="SMART" id="SM00116">
    <property type="entry name" value="CBS"/>
    <property type="match status" value="2"/>
</dbReference>
<dbReference type="CDD" id="cd04629">
    <property type="entry name" value="CBS_pair_bac"/>
    <property type="match status" value="1"/>
</dbReference>
<proteinExistence type="predicted"/>
<dbReference type="AlphaFoldDB" id="A0A193LKC7"/>
<evidence type="ECO:0000313" key="4">
    <source>
        <dbReference type="EMBL" id="ANO52967.1"/>
    </source>
</evidence>
<gene>
    <name evidence="4" type="ORF">BA177_03505</name>
</gene>
<dbReference type="InterPro" id="IPR046342">
    <property type="entry name" value="CBS_dom_sf"/>
</dbReference>
<dbReference type="STRING" id="1548547.BA177_03505"/>
<dbReference type="PANTHER" id="PTHR48108:SF26">
    <property type="entry name" value="CBS DOMAIN-CONTAINING PROTEIN DDB_G0289609"/>
    <property type="match status" value="1"/>
</dbReference>
<dbReference type="SUPFAM" id="SSF54631">
    <property type="entry name" value="CBS-domain pair"/>
    <property type="match status" value="1"/>
</dbReference>
<dbReference type="KEGG" id="woc:BA177_03505"/>
<feature type="domain" description="CBS" evidence="3">
    <location>
        <begin position="78"/>
        <end position="135"/>
    </location>
</feature>
<evidence type="ECO:0000256" key="1">
    <source>
        <dbReference type="ARBA" id="ARBA00022737"/>
    </source>
</evidence>
<dbReference type="RefSeq" id="WP_068618840.1">
    <property type="nucleotide sequence ID" value="NZ_CP016268.1"/>
</dbReference>
<reference evidence="4 5" key="1">
    <citation type="submission" date="2016-06" db="EMBL/GenBank/DDBJ databases">
        <title>Complete genome sequence of a deep-branching marine Gamma Proteobacterium Woeseia oceani type strain XK5.</title>
        <authorList>
            <person name="Mu D."/>
            <person name="Du Z."/>
        </authorList>
    </citation>
    <scope>NUCLEOTIDE SEQUENCE [LARGE SCALE GENOMIC DNA]</scope>
    <source>
        <strain evidence="4 5">XK5</strain>
    </source>
</reference>
<dbReference type="Proteomes" id="UP000092695">
    <property type="component" value="Chromosome"/>
</dbReference>
<sequence>MIHPLRVRDFMTTKLHTTEPDADIMSAVKILVDQNISGLLVIDNHGALKGILTERDCIGVALDAGYFDEAGGRVSNYMSSDIETVDVDLSLLDLAEQFVRRSFRRYPVTEDNKLVGVIARRDVLKALTSGAWFSIPGNTPRR</sequence>
<dbReference type="InterPro" id="IPR051462">
    <property type="entry name" value="CBS_domain-containing"/>
</dbReference>
<dbReference type="EMBL" id="CP016268">
    <property type="protein sequence ID" value="ANO52967.1"/>
    <property type="molecule type" value="Genomic_DNA"/>
</dbReference>
<dbReference type="Pfam" id="PF00571">
    <property type="entry name" value="CBS"/>
    <property type="match status" value="2"/>
</dbReference>
<evidence type="ECO:0000313" key="5">
    <source>
        <dbReference type="Proteomes" id="UP000092695"/>
    </source>
</evidence>
<feature type="domain" description="CBS" evidence="3">
    <location>
        <begin position="11"/>
        <end position="69"/>
    </location>
</feature>
<organism evidence="4 5">
    <name type="scientific">Woeseia oceani</name>
    <dbReference type="NCBI Taxonomy" id="1548547"/>
    <lineage>
        <taxon>Bacteria</taxon>
        <taxon>Pseudomonadati</taxon>
        <taxon>Pseudomonadota</taxon>
        <taxon>Gammaproteobacteria</taxon>
        <taxon>Woeseiales</taxon>
        <taxon>Woeseiaceae</taxon>
        <taxon>Woeseia</taxon>
    </lineage>
</organism>
<dbReference type="InterPro" id="IPR044729">
    <property type="entry name" value="CBS_bac"/>
</dbReference>
<keyword evidence="1" id="KW-0677">Repeat</keyword>
<evidence type="ECO:0000259" key="3">
    <source>
        <dbReference type="PROSITE" id="PS51371"/>
    </source>
</evidence>
<evidence type="ECO:0000256" key="2">
    <source>
        <dbReference type="PROSITE-ProRule" id="PRU00703"/>
    </source>
</evidence>
<dbReference type="InterPro" id="IPR000644">
    <property type="entry name" value="CBS_dom"/>
</dbReference>
<name>A0A193LKC7_9GAMM</name>
<dbReference type="Gene3D" id="3.10.580.10">
    <property type="entry name" value="CBS-domain"/>
    <property type="match status" value="1"/>
</dbReference>
<keyword evidence="5" id="KW-1185">Reference proteome</keyword>
<protein>
    <recommendedName>
        <fullName evidence="3">CBS domain-containing protein</fullName>
    </recommendedName>
</protein>
<accession>A0A193LKC7</accession>
<dbReference type="PANTHER" id="PTHR48108">
    <property type="entry name" value="CBS DOMAIN-CONTAINING PROTEIN CBSX2, CHLOROPLASTIC"/>
    <property type="match status" value="1"/>
</dbReference>
<dbReference type="PROSITE" id="PS51371">
    <property type="entry name" value="CBS"/>
    <property type="match status" value="2"/>
</dbReference>